<dbReference type="Proteomes" id="UP000815325">
    <property type="component" value="Unassembled WGS sequence"/>
</dbReference>
<comment type="subcellular location">
    <subcellularLocation>
        <location evidence="1">Cytoplasm</location>
        <location evidence="1">Cytoskeleton</location>
        <location evidence="1">Cilium axoneme</location>
    </subcellularLocation>
</comment>
<evidence type="ECO:0008006" key="4">
    <source>
        <dbReference type="Google" id="ProtNLM"/>
    </source>
</evidence>
<proteinExistence type="predicted"/>
<dbReference type="EMBL" id="MU069509">
    <property type="protein sequence ID" value="KAF5840575.1"/>
    <property type="molecule type" value="Genomic_DNA"/>
</dbReference>
<dbReference type="Gene3D" id="3.80.10.10">
    <property type="entry name" value="Ribonuclease Inhibitor"/>
    <property type="match status" value="1"/>
</dbReference>
<gene>
    <name evidence="2" type="ORF">DUNSADRAFT_16238</name>
</gene>
<name>A0ABQ7H152_DUNSA</name>
<organism evidence="2 3">
    <name type="scientific">Dunaliella salina</name>
    <name type="common">Green alga</name>
    <name type="synonym">Protococcus salinus</name>
    <dbReference type="NCBI Taxonomy" id="3046"/>
    <lineage>
        <taxon>Eukaryota</taxon>
        <taxon>Viridiplantae</taxon>
        <taxon>Chlorophyta</taxon>
        <taxon>core chlorophytes</taxon>
        <taxon>Chlorophyceae</taxon>
        <taxon>CS clade</taxon>
        <taxon>Chlamydomonadales</taxon>
        <taxon>Dunaliellaceae</taxon>
        <taxon>Dunaliella</taxon>
    </lineage>
</organism>
<evidence type="ECO:0000256" key="1">
    <source>
        <dbReference type="ARBA" id="ARBA00004430"/>
    </source>
</evidence>
<keyword evidence="3" id="KW-1185">Reference proteome</keyword>
<dbReference type="InterPro" id="IPR032675">
    <property type="entry name" value="LRR_dom_sf"/>
</dbReference>
<evidence type="ECO:0000313" key="3">
    <source>
        <dbReference type="Proteomes" id="UP000815325"/>
    </source>
</evidence>
<protein>
    <recommendedName>
        <fullName evidence="4">F-box domain-containing protein</fullName>
    </recommendedName>
</protein>
<accession>A0ABQ7H152</accession>
<evidence type="ECO:0000313" key="2">
    <source>
        <dbReference type="EMBL" id="KAF5840575.1"/>
    </source>
</evidence>
<sequence length="585" mass="64606">RACPCLEHKHLINLFAVKTFRDVQWAGLACFYHPPCVRAFLKQGSFPEDKMATLLSLPDELLGHIFSMLKPRGGHCQRAFFSCCKTLRTSHAVHAQFSTLTISTGQLQPGRDTSQQSSNPFLCFPRGAHLKKLVLQEDQGAWAPDAGNLLLRLLQPTSTNAAYLRVVSVLQDVEEIEIEGYFPMKDVEAPLLGMILCCLSHVRRIKIGTFFSMCNPFLLAMASPCGTREELEIVDGEEGSDFYVEMPESLETISKLQGLRILSLTIPCLAWEDAEEDASALIQFSGLSQLEHLSISTGDIRCASRSITGDISGLLLNLSHLKYLSVAGILTGAELTALPASIERLRMYLEVDAWTLCDAVVKFMSHVDHLPKLSYVDVGCLDCRDLHSFMQSFSRSEALPQCLLVSQARVQISLEAASEVKNFDDFFSFCTHFSTLTRSIEQIWRVELRDLGGSADVCAANLKQLASACPDLKEFSIKTPSLSPRDLACLHAAGLLSNLKKLVLACPRDSQPGIISSSGLLALGVALQTKKGCPLTVVLDVWVRGEMRGPILTEFRQLKQQWDSVSESLMASLSFCRKVLLDLFL</sequence>
<comment type="caution">
    <text evidence="2">The sequence shown here is derived from an EMBL/GenBank/DDBJ whole genome shotgun (WGS) entry which is preliminary data.</text>
</comment>
<reference evidence="2" key="1">
    <citation type="submission" date="2017-08" db="EMBL/GenBank/DDBJ databases">
        <authorList>
            <person name="Polle J.E."/>
            <person name="Barry K."/>
            <person name="Cushman J."/>
            <person name="Schmutz J."/>
            <person name="Tran D."/>
            <person name="Hathwaick L.T."/>
            <person name="Yim W.C."/>
            <person name="Jenkins J."/>
            <person name="Mckie-Krisberg Z.M."/>
            <person name="Prochnik S."/>
            <person name="Lindquist E."/>
            <person name="Dockter R.B."/>
            <person name="Adam C."/>
            <person name="Molina H."/>
            <person name="Bunkerborg J."/>
            <person name="Jin E."/>
            <person name="Buchheim M."/>
            <person name="Magnuson J."/>
        </authorList>
    </citation>
    <scope>NUCLEOTIDE SEQUENCE</scope>
    <source>
        <strain evidence="2">CCAP 19/18</strain>
    </source>
</reference>
<feature type="non-terminal residue" evidence="2">
    <location>
        <position position="1"/>
    </location>
</feature>
<dbReference type="SUPFAM" id="SSF52047">
    <property type="entry name" value="RNI-like"/>
    <property type="match status" value="1"/>
</dbReference>